<dbReference type="EMBL" id="BDDD01000278">
    <property type="protein sequence ID" value="GAV62803.1"/>
    <property type="molecule type" value="Genomic_DNA"/>
</dbReference>
<reference evidence="2" key="1">
    <citation type="submission" date="2016-04" db="EMBL/GenBank/DDBJ databases">
        <title>Cephalotus genome sequencing.</title>
        <authorList>
            <person name="Fukushima K."/>
            <person name="Hasebe M."/>
            <person name="Fang X."/>
        </authorList>
    </citation>
    <scope>NUCLEOTIDE SEQUENCE [LARGE SCALE GENOMIC DNA]</scope>
    <source>
        <strain evidence="2">cv. St1</strain>
    </source>
</reference>
<gene>
    <name evidence="1" type="ORF">CFOL_v3_06326</name>
</gene>
<dbReference type="PANTHER" id="PTHR35317:SF18">
    <property type="entry name" value="RNA-DIRECTED DNA POLYMERASE"/>
    <property type="match status" value="1"/>
</dbReference>
<comment type="caution">
    <text evidence="1">The sequence shown here is derived from an EMBL/GenBank/DDBJ whole genome shotgun (WGS) entry which is preliminary data.</text>
</comment>
<dbReference type="AlphaFoldDB" id="A0A1Q3B4T5"/>
<dbReference type="OrthoDB" id="1909174at2759"/>
<evidence type="ECO:0000313" key="1">
    <source>
        <dbReference type="EMBL" id="GAV62803.1"/>
    </source>
</evidence>
<evidence type="ECO:0000313" key="2">
    <source>
        <dbReference type="Proteomes" id="UP000187406"/>
    </source>
</evidence>
<protein>
    <submittedName>
        <fullName evidence="1">UBN2_2 domain-containing protein</fullName>
    </submittedName>
</protein>
<dbReference type="Proteomes" id="UP000187406">
    <property type="component" value="Unassembled WGS sequence"/>
</dbReference>
<keyword evidence="2" id="KW-1185">Reference proteome</keyword>
<dbReference type="InParanoid" id="A0A1Q3B4T5"/>
<sequence>MLSSTRNDLISEFEEYQPASELWNTLKLKYGSISATKLRELTMRFDNHTMKEGQTMKHHLRVMSSMIRELKAVGHNLTDEQQVLVVLRSLPKSWDDMFMNMTHNSNINTFLDLSHHLELEAE</sequence>
<dbReference type="PANTHER" id="PTHR35317">
    <property type="entry name" value="OS04G0629600 PROTEIN"/>
    <property type="match status" value="1"/>
</dbReference>
<dbReference type="Pfam" id="PF14223">
    <property type="entry name" value="Retrotran_gag_2"/>
    <property type="match status" value="1"/>
</dbReference>
<proteinExistence type="predicted"/>
<organism evidence="1 2">
    <name type="scientific">Cephalotus follicularis</name>
    <name type="common">Albany pitcher plant</name>
    <dbReference type="NCBI Taxonomy" id="3775"/>
    <lineage>
        <taxon>Eukaryota</taxon>
        <taxon>Viridiplantae</taxon>
        <taxon>Streptophyta</taxon>
        <taxon>Embryophyta</taxon>
        <taxon>Tracheophyta</taxon>
        <taxon>Spermatophyta</taxon>
        <taxon>Magnoliopsida</taxon>
        <taxon>eudicotyledons</taxon>
        <taxon>Gunneridae</taxon>
        <taxon>Pentapetalae</taxon>
        <taxon>rosids</taxon>
        <taxon>fabids</taxon>
        <taxon>Oxalidales</taxon>
        <taxon>Cephalotaceae</taxon>
        <taxon>Cephalotus</taxon>
    </lineage>
</organism>
<accession>A0A1Q3B4T5</accession>
<name>A0A1Q3B4T5_CEPFO</name>